<dbReference type="EMBL" id="QIBX01000005">
    <property type="protein sequence ID" value="RNL40653.1"/>
    <property type="molecule type" value="Genomic_DNA"/>
</dbReference>
<dbReference type="GO" id="GO:0006355">
    <property type="term" value="P:regulation of DNA-templated transcription"/>
    <property type="evidence" value="ECO:0007669"/>
    <property type="project" value="InterPro"/>
</dbReference>
<dbReference type="Gene3D" id="6.10.250.690">
    <property type="match status" value="1"/>
</dbReference>
<dbReference type="InterPro" id="IPR016032">
    <property type="entry name" value="Sig_transdc_resp-reg_C-effctor"/>
</dbReference>
<dbReference type="Pfam" id="PF00072">
    <property type="entry name" value="Response_reg"/>
    <property type="match status" value="1"/>
</dbReference>
<evidence type="ECO:0000256" key="4">
    <source>
        <dbReference type="ARBA" id="ARBA00023125"/>
    </source>
</evidence>
<dbReference type="InterPro" id="IPR001867">
    <property type="entry name" value="OmpR/PhoB-type_DNA-bd"/>
</dbReference>
<dbReference type="GO" id="GO:0032993">
    <property type="term" value="C:protein-DNA complex"/>
    <property type="evidence" value="ECO:0007669"/>
    <property type="project" value="TreeGrafter"/>
</dbReference>
<gene>
    <name evidence="10" type="ORF">DMP06_04650</name>
</gene>
<dbReference type="InterPro" id="IPR036388">
    <property type="entry name" value="WH-like_DNA-bd_sf"/>
</dbReference>
<dbReference type="InterPro" id="IPR011006">
    <property type="entry name" value="CheY-like_superfamily"/>
</dbReference>
<feature type="domain" description="OmpR/PhoB-type" evidence="9">
    <location>
        <begin position="135"/>
        <end position="235"/>
    </location>
</feature>
<dbReference type="CDD" id="cd00383">
    <property type="entry name" value="trans_reg_C"/>
    <property type="match status" value="1"/>
</dbReference>
<dbReference type="RefSeq" id="WP_123208579.1">
    <property type="nucleotide sequence ID" value="NZ_JBHTHO010000037.1"/>
</dbReference>
<evidence type="ECO:0000256" key="6">
    <source>
        <dbReference type="PROSITE-ProRule" id="PRU00169"/>
    </source>
</evidence>
<keyword evidence="3" id="KW-0805">Transcription regulation</keyword>
<accession>A0A3N0B0L3</accession>
<comment type="caution">
    <text evidence="10">The sequence shown here is derived from an EMBL/GenBank/DDBJ whole genome shotgun (WGS) entry which is preliminary data.</text>
</comment>
<evidence type="ECO:0000256" key="3">
    <source>
        <dbReference type="ARBA" id="ARBA00023015"/>
    </source>
</evidence>
<evidence type="ECO:0000256" key="1">
    <source>
        <dbReference type="ARBA" id="ARBA00022553"/>
    </source>
</evidence>
<protein>
    <submittedName>
        <fullName evidence="10">DNA-binding response regulator</fullName>
    </submittedName>
</protein>
<dbReference type="PROSITE" id="PS51755">
    <property type="entry name" value="OMPR_PHOB"/>
    <property type="match status" value="1"/>
</dbReference>
<dbReference type="GO" id="GO:0005829">
    <property type="term" value="C:cytosol"/>
    <property type="evidence" value="ECO:0007669"/>
    <property type="project" value="TreeGrafter"/>
</dbReference>
<dbReference type="InterPro" id="IPR001789">
    <property type="entry name" value="Sig_transdc_resp-reg_receiver"/>
</dbReference>
<dbReference type="PROSITE" id="PS50110">
    <property type="entry name" value="RESPONSE_REGULATORY"/>
    <property type="match status" value="1"/>
</dbReference>
<dbReference type="Gene3D" id="1.10.10.10">
    <property type="entry name" value="Winged helix-like DNA-binding domain superfamily/Winged helix DNA-binding domain"/>
    <property type="match status" value="1"/>
</dbReference>
<dbReference type="CDD" id="cd17574">
    <property type="entry name" value="REC_OmpR"/>
    <property type="match status" value="1"/>
</dbReference>
<keyword evidence="5" id="KW-0804">Transcription</keyword>
<dbReference type="SMART" id="SM00448">
    <property type="entry name" value="REC"/>
    <property type="match status" value="1"/>
</dbReference>
<dbReference type="PANTHER" id="PTHR48111:SF21">
    <property type="entry name" value="DNA-BINDING DUAL MASTER TRANSCRIPTIONAL REGULATOR RPAA"/>
    <property type="match status" value="1"/>
</dbReference>
<dbReference type="OrthoDB" id="9775518at2"/>
<dbReference type="GO" id="GO:0000976">
    <property type="term" value="F:transcription cis-regulatory region binding"/>
    <property type="evidence" value="ECO:0007669"/>
    <property type="project" value="TreeGrafter"/>
</dbReference>
<dbReference type="PANTHER" id="PTHR48111">
    <property type="entry name" value="REGULATOR OF RPOS"/>
    <property type="match status" value="1"/>
</dbReference>
<name>A0A3N0B0L3_9ACTN</name>
<dbReference type="Proteomes" id="UP000269591">
    <property type="component" value="Unassembled WGS sequence"/>
</dbReference>
<reference evidence="11" key="1">
    <citation type="submission" date="2018-05" db="EMBL/GenBank/DDBJ databases">
        <title>Genome Sequencing of selected type strains of the family Eggerthellaceae.</title>
        <authorList>
            <person name="Danylec N."/>
            <person name="Stoll D.A."/>
            <person name="Doetsch A."/>
            <person name="Huch M."/>
        </authorList>
    </citation>
    <scope>NUCLEOTIDE SEQUENCE [LARGE SCALE GENOMIC DNA]</scope>
    <source>
        <strain evidence="11">DSM 24851</strain>
    </source>
</reference>
<evidence type="ECO:0000259" key="8">
    <source>
        <dbReference type="PROSITE" id="PS50110"/>
    </source>
</evidence>
<keyword evidence="2" id="KW-0902">Two-component regulatory system</keyword>
<keyword evidence="1 6" id="KW-0597">Phosphoprotein</keyword>
<keyword evidence="4 7" id="KW-0238">DNA-binding</keyword>
<keyword evidence="11" id="KW-1185">Reference proteome</keyword>
<dbReference type="Gene3D" id="3.40.50.2300">
    <property type="match status" value="1"/>
</dbReference>
<evidence type="ECO:0000256" key="2">
    <source>
        <dbReference type="ARBA" id="ARBA00023012"/>
    </source>
</evidence>
<evidence type="ECO:0000313" key="11">
    <source>
        <dbReference type="Proteomes" id="UP000269591"/>
    </source>
</evidence>
<evidence type="ECO:0000313" key="10">
    <source>
        <dbReference type="EMBL" id="RNL40653.1"/>
    </source>
</evidence>
<evidence type="ECO:0000256" key="5">
    <source>
        <dbReference type="ARBA" id="ARBA00023163"/>
    </source>
</evidence>
<organism evidence="10 11">
    <name type="scientific">Slackia equolifaciens</name>
    <dbReference type="NCBI Taxonomy" id="498718"/>
    <lineage>
        <taxon>Bacteria</taxon>
        <taxon>Bacillati</taxon>
        <taxon>Actinomycetota</taxon>
        <taxon>Coriobacteriia</taxon>
        <taxon>Eggerthellales</taxon>
        <taxon>Eggerthellaceae</taxon>
        <taxon>Slackia</taxon>
    </lineage>
</organism>
<proteinExistence type="predicted"/>
<dbReference type="SMART" id="SM00862">
    <property type="entry name" value="Trans_reg_C"/>
    <property type="match status" value="1"/>
</dbReference>
<dbReference type="Pfam" id="PF00486">
    <property type="entry name" value="Trans_reg_C"/>
    <property type="match status" value="1"/>
</dbReference>
<feature type="modified residue" description="4-aspartylphosphate" evidence="6">
    <location>
        <position position="60"/>
    </location>
</feature>
<dbReference type="SUPFAM" id="SSF52172">
    <property type="entry name" value="CheY-like"/>
    <property type="match status" value="1"/>
</dbReference>
<dbReference type="AlphaFoldDB" id="A0A3N0B0L3"/>
<feature type="DNA-binding region" description="OmpR/PhoB-type" evidence="7">
    <location>
        <begin position="135"/>
        <end position="235"/>
    </location>
</feature>
<feature type="domain" description="Response regulatory" evidence="8">
    <location>
        <begin position="10"/>
        <end position="127"/>
    </location>
</feature>
<dbReference type="InterPro" id="IPR039420">
    <property type="entry name" value="WalR-like"/>
</dbReference>
<dbReference type="SUPFAM" id="SSF46894">
    <property type="entry name" value="C-terminal effector domain of the bipartite response regulators"/>
    <property type="match status" value="1"/>
</dbReference>
<evidence type="ECO:0000259" key="9">
    <source>
        <dbReference type="PROSITE" id="PS51755"/>
    </source>
</evidence>
<dbReference type="GO" id="GO:0000156">
    <property type="term" value="F:phosphorelay response regulator activity"/>
    <property type="evidence" value="ECO:0007669"/>
    <property type="project" value="TreeGrafter"/>
</dbReference>
<evidence type="ECO:0000256" key="7">
    <source>
        <dbReference type="PROSITE-ProRule" id="PRU01091"/>
    </source>
</evidence>
<sequence length="240" mass="26605">MSDAKLKAKKILLVDDEAELRRIVETVLRAEGFTNVTTAGNVQEALAAYRTVEPDLALLDVMLPDGDGFTLCTYLRAFDEARPLPVIFLTAKDETDDRLAGLRSGADDYVTKPFSPQELVLRIMAVLRRCYPGEPDAIELAACTLDLANADVLRHDTGRHIQLTVKEHDLLEALARNANRIVTTDALCEAVWGETFGYAQSLMTHVRRVREKIEADPSRPESLVTAKGLGYKLVVPKESR</sequence>